<protein>
    <submittedName>
        <fullName evidence="1">Uncharacterized protein</fullName>
    </submittedName>
</protein>
<organism evidence="1 2">
    <name type="scientific">Ophiobolus disseminans</name>
    <dbReference type="NCBI Taxonomy" id="1469910"/>
    <lineage>
        <taxon>Eukaryota</taxon>
        <taxon>Fungi</taxon>
        <taxon>Dikarya</taxon>
        <taxon>Ascomycota</taxon>
        <taxon>Pezizomycotina</taxon>
        <taxon>Dothideomycetes</taxon>
        <taxon>Pleosporomycetidae</taxon>
        <taxon>Pleosporales</taxon>
        <taxon>Pleosporineae</taxon>
        <taxon>Phaeosphaeriaceae</taxon>
        <taxon>Ophiobolus</taxon>
    </lineage>
</organism>
<evidence type="ECO:0000313" key="2">
    <source>
        <dbReference type="Proteomes" id="UP000799424"/>
    </source>
</evidence>
<name>A0A6A6ZIC7_9PLEO</name>
<proteinExistence type="predicted"/>
<dbReference type="AlphaFoldDB" id="A0A6A6ZIC7"/>
<dbReference type="Proteomes" id="UP000799424">
    <property type="component" value="Unassembled WGS sequence"/>
</dbReference>
<accession>A0A6A6ZIC7</accession>
<keyword evidence="2" id="KW-1185">Reference proteome</keyword>
<dbReference type="EMBL" id="MU006239">
    <property type="protein sequence ID" value="KAF2820831.1"/>
    <property type="molecule type" value="Genomic_DNA"/>
</dbReference>
<reference evidence="1" key="1">
    <citation type="journal article" date="2020" name="Stud. Mycol.">
        <title>101 Dothideomycetes genomes: a test case for predicting lifestyles and emergence of pathogens.</title>
        <authorList>
            <person name="Haridas S."/>
            <person name="Albert R."/>
            <person name="Binder M."/>
            <person name="Bloem J."/>
            <person name="Labutti K."/>
            <person name="Salamov A."/>
            <person name="Andreopoulos B."/>
            <person name="Baker S."/>
            <person name="Barry K."/>
            <person name="Bills G."/>
            <person name="Bluhm B."/>
            <person name="Cannon C."/>
            <person name="Castanera R."/>
            <person name="Culley D."/>
            <person name="Daum C."/>
            <person name="Ezra D."/>
            <person name="Gonzalez J."/>
            <person name="Henrissat B."/>
            <person name="Kuo A."/>
            <person name="Liang C."/>
            <person name="Lipzen A."/>
            <person name="Lutzoni F."/>
            <person name="Magnuson J."/>
            <person name="Mondo S."/>
            <person name="Nolan M."/>
            <person name="Ohm R."/>
            <person name="Pangilinan J."/>
            <person name="Park H.-J."/>
            <person name="Ramirez L."/>
            <person name="Alfaro M."/>
            <person name="Sun H."/>
            <person name="Tritt A."/>
            <person name="Yoshinaga Y."/>
            <person name="Zwiers L.-H."/>
            <person name="Turgeon B."/>
            <person name="Goodwin S."/>
            <person name="Spatafora J."/>
            <person name="Crous P."/>
            <person name="Grigoriev I."/>
        </authorList>
    </citation>
    <scope>NUCLEOTIDE SEQUENCE</scope>
    <source>
        <strain evidence="1">CBS 113818</strain>
    </source>
</reference>
<sequence>MFKAATQKEITVLQQTQRVLYTTNKRFKKVEGYWDSFMFTDKAHCSLSDFPDEWILRVFSKRYKPENIVEQSEELTFYNDKYDDVELVKLPPRLRRRLTTETEAQ</sequence>
<evidence type="ECO:0000313" key="1">
    <source>
        <dbReference type="EMBL" id="KAF2820831.1"/>
    </source>
</evidence>
<gene>
    <name evidence="1" type="ORF">CC86DRAFT_411662</name>
</gene>
<dbReference type="OrthoDB" id="5410741at2759"/>